<comment type="caution">
    <text evidence="1">The sequence shown here is derived from an EMBL/GenBank/DDBJ whole genome shotgun (WGS) entry which is preliminary data.</text>
</comment>
<keyword evidence="2" id="KW-1185">Reference proteome</keyword>
<evidence type="ECO:0000313" key="1">
    <source>
        <dbReference type="EMBL" id="PRQ46392.1"/>
    </source>
</evidence>
<gene>
    <name evidence="1" type="ORF">RchiOBHm_Chr2g0088611</name>
</gene>
<sequence length="59" mass="7053">MIFFVLEFCCGRFGDYCCVVLAKRKRKGRRKEMSLFLKEKENKENGKNWIKGGFTVVKW</sequence>
<organism evidence="1 2">
    <name type="scientific">Rosa chinensis</name>
    <name type="common">China rose</name>
    <dbReference type="NCBI Taxonomy" id="74649"/>
    <lineage>
        <taxon>Eukaryota</taxon>
        <taxon>Viridiplantae</taxon>
        <taxon>Streptophyta</taxon>
        <taxon>Embryophyta</taxon>
        <taxon>Tracheophyta</taxon>
        <taxon>Spermatophyta</taxon>
        <taxon>Magnoliopsida</taxon>
        <taxon>eudicotyledons</taxon>
        <taxon>Gunneridae</taxon>
        <taxon>Pentapetalae</taxon>
        <taxon>rosids</taxon>
        <taxon>fabids</taxon>
        <taxon>Rosales</taxon>
        <taxon>Rosaceae</taxon>
        <taxon>Rosoideae</taxon>
        <taxon>Rosoideae incertae sedis</taxon>
        <taxon>Rosa</taxon>
    </lineage>
</organism>
<accession>A0A2P6RIX4</accession>
<evidence type="ECO:0000313" key="2">
    <source>
        <dbReference type="Proteomes" id="UP000238479"/>
    </source>
</evidence>
<proteinExistence type="predicted"/>
<dbReference type="EMBL" id="PDCK01000040">
    <property type="protein sequence ID" value="PRQ46392.1"/>
    <property type="molecule type" value="Genomic_DNA"/>
</dbReference>
<dbReference type="Gramene" id="PRQ46392">
    <property type="protein sequence ID" value="PRQ46392"/>
    <property type="gene ID" value="RchiOBHm_Chr2g0088611"/>
</dbReference>
<dbReference type="Proteomes" id="UP000238479">
    <property type="component" value="Chromosome 2"/>
</dbReference>
<name>A0A2P6RIX4_ROSCH</name>
<dbReference type="AlphaFoldDB" id="A0A2P6RIX4"/>
<protein>
    <submittedName>
        <fullName evidence="1">Uncharacterized protein</fullName>
    </submittedName>
</protein>
<reference evidence="1 2" key="1">
    <citation type="journal article" date="2018" name="Nat. Genet.">
        <title>The Rosa genome provides new insights in the design of modern roses.</title>
        <authorList>
            <person name="Bendahmane M."/>
        </authorList>
    </citation>
    <scope>NUCLEOTIDE SEQUENCE [LARGE SCALE GENOMIC DNA]</scope>
    <source>
        <strain evidence="2">cv. Old Blush</strain>
    </source>
</reference>